<evidence type="ECO:0000313" key="3">
    <source>
        <dbReference type="RefSeq" id="XP_018464213.1"/>
    </source>
</evidence>
<gene>
    <name evidence="3" type="primary">LOC108835462</name>
</gene>
<sequence length="275" mass="32558">MNFCRILRATNSHLWKRACTKVTASSGVEHYLIWKRDISSVKDDDLSKTQKSKMFKKLRYRIETEAYRTVEETLNKFTKEDGVFITQVDLFGWAKCLDEDGKHQHAYEIFEWVKRKKMTLSPSELETFVAHDAVKAAKTPRKKKKMMFEELMDVSEKGGAVEETLNAFTTKEEEYGVSITKEDLVRWSILIDRYGRPEISVQIFEWMEKKKMKFTPFQLATFVDFIDRVHGIRAALDYFESVDPDFDNMDYEAKNWPAYDFLARSMSKNWNKRPW</sequence>
<dbReference type="GO" id="GO:0005739">
    <property type="term" value="C:mitochondrion"/>
    <property type="evidence" value="ECO:0007669"/>
    <property type="project" value="TreeGrafter"/>
</dbReference>
<reference evidence="3" key="2">
    <citation type="submission" date="2025-08" db="UniProtKB">
        <authorList>
            <consortium name="RefSeq"/>
        </authorList>
    </citation>
    <scope>IDENTIFICATION</scope>
    <source>
        <tissue evidence="3">Leaf</tissue>
    </source>
</reference>
<dbReference type="PANTHER" id="PTHR45717:SF8">
    <property type="entry name" value="OS01G0301000 PROTEIN"/>
    <property type="match status" value="1"/>
</dbReference>
<evidence type="ECO:0000313" key="2">
    <source>
        <dbReference type="Proteomes" id="UP000504610"/>
    </source>
</evidence>
<dbReference type="Proteomes" id="UP000504610">
    <property type="component" value="Chromosome 5"/>
</dbReference>
<name>A0A6J0LWM2_RAPSA</name>
<keyword evidence="2" id="KW-1185">Reference proteome</keyword>
<proteinExistence type="inferred from homology"/>
<accession>A0A6J0LWM2</accession>
<dbReference type="OrthoDB" id="1084042at2759"/>
<dbReference type="RefSeq" id="XP_018464213.1">
    <property type="nucleotide sequence ID" value="XM_018608711.2"/>
</dbReference>
<dbReference type="GeneID" id="108835462"/>
<organism evidence="2 3">
    <name type="scientific">Raphanus sativus</name>
    <name type="common">Radish</name>
    <name type="synonym">Raphanus raphanistrum var. sativus</name>
    <dbReference type="NCBI Taxonomy" id="3726"/>
    <lineage>
        <taxon>Eukaryota</taxon>
        <taxon>Viridiplantae</taxon>
        <taxon>Streptophyta</taxon>
        <taxon>Embryophyta</taxon>
        <taxon>Tracheophyta</taxon>
        <taxon>Spermatophyta</taxon>
        <taxon>Magnoliopsida</taxon>
        <taxon>eudicotyledons</taxon>
        <taxon>Gunneridae</taxon>
        <taxon>Pentapetalae</taxon>
        <taxon>rosids</taxon>
        <taxon>malvids</taxon>
        <taxon>Brassicales</taxon>
        <taxon>Brassicaceae</taxon>
        <taxon>Brassiceae</taxon>
        <taxon>Raphanus</taxon>
    </lineage>
</organism>
<dbReference type="AlphaFoldDB" id="A0A6J0LWM2"/>
<comment type="similarity">
    <text evidence="1">Belongs to the PPR family. P subfamily.</text>
</comment>
<dbReference type="KEGG" id="rsz:108835462"/>
<evidence type="ECO:0000256" key="1">
    <source>
        <dbReference type="ARBA" id="ARBA00007626"/>
    </source>
</evidence>
<reference evidence="2" key="1">
    <citation type="journal article" date="2019" name="Database">
        <title>The radish genome database (RadishGD): an integrated information resource for radish genomics.</title>
        <authorList>
            <person name="Yu H.J."/>
            <person name="Baek S."/>
            <person name="Lee Y.J."/>
            <person name="Cho A."/>
            <person name="Mun J.H."/>
        </authorList>
    </citation>
    <scope>NUCLEOTIDE SEQUENCE [LARGE SCALE GENOMIC DNA]</scope>
    <source>
        <strain evidence="2">cv. WK10039</strain>
    </source>
</reference>
<protein>
    <submittedName>
        <fullName evidence="3">Pentatricopeptide repeat-containing protein At1g02370, mitochondrial-like</fullName>
    </submittedName>
</protein>
<dbReference type="PANTHER" id="PTHR45717">
    <property type="entry name" value="OS12G0527900 PROTEIN"/>
    <property type="match status" value="1"/>
</dbReference>